<protein>
    <submittedName>
        <fullName evidence="2">DUF2202 domain-containing protein</fullName>
    </submittedName>
</protein>
<dbReference type="InterPro" id="IPR012347">
    <property type="entry name" value="Ferritin-like"/>
</dbReference>
<gene>
    <name evidence="2" type="ORF">JP09_006265</name>
</gene>
<evidence type="ECO:0000313" key="3">
    <source>
        <dbReference type="Proteomes" id="UP000235653"/>
    </source>
</evidence>
<evidence type="ECO:0000259" key="1">
    <source>
        <dbReference type="Pfam" id="PF09968"/>
    </source>
</evidence>
<dbReference type="EMBL" id="JQAN02000010">
    <property type="protein sequence ID" value="PPD57899.1"/>
    <property type="molecule type" value="Genomic_DNA"/>
</dbReference>
<dbReference type="SUPFAM" id="SSF47240">
    <property type="entry name" value="Ferritin-like"/>
    <property type="match status" value="1"/>
</dbReference>
<keyword evidence="3" id="KW-1185">Reference proteome</keyword>
<organism evidence="2 3">
    <name type="scientific">Dehalogenimonas etheniformans</name>
    <dbReference type="NCBI Taxonomy" id="1536648"/>
    <lineage>
        <taxon>Bacteria</taxon>
        <taxon>Bacillati</taxon>
        <taxon>Chloroflexota</taxon>
        <taxon>Dehalococcoidia</taxon>
        <taxon>Dehalococcoidales</taxon>
        <taxon>Dehalococcoidaceae</taxon>
        <taxon>Dehalogenimonas</taxon>
    </lineage>
</organism>
<accession>A0A2P5P6K1</accession>
<dbReference type="AlphaFoldDB" id="A0A2P5P6K1"/>
<name>A0A2P5P6K1_9CHLR</name>
<dbReference type="RefSeq" id="WP_102330909.1">
    <property type="nucleotide sequence ID" value="NZ_CP058566.2"/>
</dbReference>
<proteinExistence type="predicted"/>
<reference evidence="2 3" key="1">
    <citation type="journal article" date="2017" name="ISME J.">
        <title>Grape pomace compost harbors organohalide-respiring Dehalogenimonas species with novel reductive dehalogenase genes.</title>
        <authorList>
            <person name="Yang Y."/>
            <person name="Higgins S.A."/>
            <person name="Yan J."/>
            <person name="Simsir B."/>
            <person name="Chourey K."/>
            <person name="Iyer R."/>
            <person name="Hettich R.L."/>
            <person name="Baldwin B."/>
            <person name="Ogles D.M."/>
            <person name="Loffler F.E."/>
        </authorList>
    </citation>
    <scope>NUCLEOTIDE SEQUENCE [LARGE SCALE GENOMIC DNA]</scope>
    <source>
        <strain evidence="2 3">GP</strain>
    </source>
</reference>
<dbReference type="CDD" id="cd01048">
    <property type="entry name" value="Ferritin_like_AB2"/>
    <property type="match status" value="1"/>
</dbReference>
<evidence type="ECO:0000313" key="2">
    <source>
        <dbReference type="EMBL" id="PPD57899.1"/>
    </source>
</evidence>
<feature type="domain" description="DUF2202" evidence="1">
    <location>
        <begin position="55"/>
        <end position="194"/>
    </location>
</feature>
<comment type="caution">
    <text evidence="2">The sequence shown here is derived from an EMBL/GenBank/DDBJ whole genome shotgun (WGS) entry which is preliminary data.</text>
</comment>
<dbReference type="OrthoDB" id="9801086at2"/>
<dbReference type="InterPro" id="IPR009078">
    <property type="entry name" value="Ferritin-like_SF"/>
</dbReference>
<dbReference type="InterPro" id="IPR019243">
    <property type="entry name" value="DUF2202"/>
</dbReference>
<dbReference type="Gene3D" id="1.20.1260.10">
    <property type="match status" value="1"/>
</dbReference>
<sequence>MSKGRVLKWSGLISLMVVLGTLLTATPVLAGNGKMWGGGGGGGSGGGGAVLTQVEKDWLVHMREEEKLARDVYLTLYAKWGAATFSNISSSEQRHTDAVESLLDKYGIADPVTNENILGQFTASSGFNELYAALVDRGMSSLNEAFKVGVDIEVLDIGDLQEAISLTTHTDIQNVYGNLLNGSYNHLAAFTSKVR</sequence>
<dbReference type="Pfam" id="PF09968">
    <property type="entry name" value="DUF2202"/>
    <property type="match status" value="1"/>
</dbReference>
<dbReference type="Proteomes" id="UP000235653">
    <property type="component" value="Unassembled WGS sequence"/>
</dbReference>